<dbReference type="GO" id="GO:0004312">
    <property type="term" value="F:fatty acid synthase activity"/>
    <property type="evidence" value="ECO:0007669"/>
    <property type="project" value="TreeGrafter"/>
</dbReference>
<dbReference type="SUPFAM" id="SSF52151">
    <property type="entry name" value="FabD/lysophospholipase-like"/>
    <property type="match status" value="1"/>
</dbReference>
<dbReference type="GO" id="GO:0044550">
    <property type="term" value="P:secondary metabolite biosynthetic process"/>
    <property type="evidence" value="ECO:0007669"/>
    <property type="project" value="TreeGrafter"/>
</dbReference>
<dbReference type="InterPro" id="IPR014043">
    <property type="entry name" value="Acyl_transferase_dom"/>
</dbReference>
<dbReference type="Gene3D" id="3.30.70.3290">
    <property type="match status" value="1"/>
</dbReference>
<dbReference type="InterPro" id="IPR001227">
    <property type="entry name" value="Ac_transferase_dom_sf"/>
</dbReference>
<dbReference type="STRING" id="97972.A0A2V1CZY6"/>
<sequence length="242" mass="25975">QASEASQKLSGGMMAVAMAASDIRPLLKLVSTPQSSLTVACINSPVSVTISGDTSQLDQLAVVLEQRRIFHRRLRVDVAYHSPIMGSASMEYKRDVGVLEPGAVDQSTGVDAEPIMISSVTGKVVDAITLSQVEYWAQNMMQPVLFADAMSYIWTPGDVTIGKASSTNTPNSHVVDLLVEIGPHSALESPIREIIKAHSAATTVQYYSAMKRNASAHKHFLATLGRLSCHGIKINFEPANAI</sequence>
<dbReference type="OrthoDB" id="4757480at2759"/>
<dbReference type="GO" id="GO:0006633">
    <property type="term" value="P:fatty acid biosynthetic process"/>
    <property type="evidence" value="ECO:0007669"/>
    <property type="project" value="TreeGrafter"/>
</dbReference>
<dbReference type="PANTHER" id="PTHR43775:SF29">
    <property type="entry name" value="ASPERFURANONE POLYKETIDE SYNTHASE AFOG-RELATED"/>
    <property type="match status" value="1"/>
</dbReference>
<organism evidence="2 3">
    <name type="scientific">Periconia macrospinosa</name>
    <dbReference type="NCBI Taxonomy" id="97972"/>
    <lineage>
        <taxon>Eukaryota</taxon>
        <taxon>Fungi</taxon>
        <taxon>Dikarya</taxon>
        <taxon>Ascomycota</taxon>
        <taxon>Pezizomycotina</taxon>
        <taxon>Dothideomycetes</taxon>
        <taxon>Pleosporomycetidae</taxon>
        <taxon>Pleosporales</taxon>
        <taxon>Massarineae</taxon>
        <taxon>Periconiaceae</taxon>
        <taxon>Periconia</taxon>
    </lineage>
</organism>
<gene>
    <name evidence="2" type="ORF">DM02DRAFT_469693</name>
</gene>
<dbReference type="InterPro" id="IPR016035">
    <property type="entry name" value="Acyl_Trfase/lysoPLipase"/>
</dbReference>
<dbReference type="Proteomes" id="UP000244855">
    <property type="component" value="Unassembled WGS sequence"/>
</dbReference>
<accession>A0A2V1CZY6</accession>
<feature type="non-terminal residue" evidence="2">
    <location>
        <position position="242"/>
    </location>
</feature>
<dbReference type="Pfam" id="PF00698">
    <property type="entry name" value="Acyl_transf_1"/>
    <property type="match status" value="1"/>
</dbReference>
<dbReference type="SMART" id="SM00827">
    <property type="entry name" value="PKS_AT"/>
    <property type="match status" value="1"/>
</dbReference>
<dbReference type="InterPro" id="IPR050091">
    <property type="entry name" value="PKS_NRPS_Biosynth_Enz"/>
</dbReference>
<evidence type="ECO:0000313" key="3">
    <source>
        <dbReference type="Proteomes" id="UP000244855"/>
    </source>
</evidence>
<evidence type="ECO:0000259" key="1">
    <source>
        <dbReference type="SMART" id="SM00827"/>
    </source>
</evidence>
<name>A0A2V1CZY6_9PLEO</name>
<protein>
    <recommendedName>
        <fullName evidence="1">Malonyl-CoA:ACP transacylase (MAT) domain-containing protein</fullName>
    </recommendedName>
</protein>
<dbReference type="AlphaFoldDB" id="A0A2V1CZY6"/>
<feature type="domain" description="Malonyl-CoA:ACP transacylase (MAT)" evidence="1">
    <location>
        <begin position="1"/>
        <end position="214"/>
    </location>
</feature>
<dbReference type="PANTHER" id="PTHR43775">
    <property type="entry name" value="FATTY ACID SYNTHASE"/>
    <property type="match status" value="1"/>
</dbReference>
<evidence type="ECO:0000313" key="2">
    <source>
        <dbReference type="EMBL" id="PVH91332.1"/>
    </source>
</evidence>
<reference evidence="2 3" key="1">
    <citation type="journal article" date="2018" name="Sci. Rep.">
        <title>Comparative genomics provides insights into the lifestyle and reveals functional heterogeneity of dark septate endophytic fungi.</title>
        <authorList>
            <person name="Knapp D.G."/>
            <person name="Nemeth J.B."/>
            <person name="Barry K."/>
            <person name="Hainaut M."/>
            <person name="Henrissat B."/>
            <person name="Johnson J."/>
            <person name="Kuo A."/>
            <person name="Lim J.H.P."/>
            <person name="Lipzen A."/>
            <person name="Nolan M."/>
            <person name="Ohm R.A."/>
            <person name="Tamas L."/>
            <person name="Grigoriev I.V."/>
            <person name="Spatafora J.W."/>
            <person name="Nagy L.G."/>
            <person name="Kovacs G.M."/>
        </authorList>
    </citation>
    <scope>NUCLEOTIDE SEQUENCE [LARGE SCALE GENOMIC DNA]</scope>
    <source>
        <strain evidence="2 3">DSE2036</strain>
    </source>
</reference>
<dbReference type="Gene3D" id="3.40.366.10">
    <property type="entry name" value="Malonyl-Coenzyme A Acyl Carrier Protein, domain 2"/>
    <property type="match status" value="1"/>
</dbReference>
<keyword evidence="3" id="KW-1185">Reference proteome</keyword>
<feature type="non-terminal residue" evidence="2">
    <location>
        <position position="1"/>
    </location>
</feature>
<proteinExistence type="predicted"/>
<dbReference type="EMBL" id="KZ805892">
    <property type="protein sequence ID" value="PVH91332.1"/>
    <property type="molecule type" value="Genomic_DNA"/>
</dbReference>